<dbReference type="AlphaFoldDB" id="A0A448WRV7"/>
<protein>
    <submittedName>
        <fullName evidence="2">Uncharacterized protein</fullName>
    </submittedName>
</protein>
<feature type="region of interest" description="Disordered" evidence="1">
    <location>
        <begin position="1"/>
        <end position="28"/>
    </location>
</feature>
<organism evidence="2 3">
    <name type="scientific">Protopolystoma xenopodis</name>
    <dbReference type="NCBI Taxonomy" id="117903"/>
    <lineage>
        <taxon>Eukaryota</taxon>
        <taxon>Metazoa</taxon>
        <taxon>Spiralia</taxon>
        <taxon>Lophotrochozoa</taxon>
        <taxon>Platyhelminthes</taxon>
        <taxon>Monogenea</taxon>
        <taxon>Polyopisthocotylea</taxon>
        <taxon>Polystomatidea</taxon>
        <taxon>Polystomatidae</taxon>
        <taxon>Protopolystoma</taxon>
    </lineage>
</organism>
<sequence>MHEAFGPSLEVNSKGPNPETKRCVSADDAVRRSFGETVVGLKRNRLTDRPTGRQTDQPT</sequence>
<keyword evidence="3" id="KW-1185">Reference proteome</keyword>
<dbReference type="Proteomes" id="UP000784294">
    <property type="component" value="Unassembled WGS sequence"/>
</dbReference>
<reference evidence="2" key="1">
    <citation type="submission" date="2018-11" db="EMBL/GenBank/DDBJ databases">
        <authorList>
            <consortium name="Pathogen Informatics"/>
        </authorList>
    </citation>
    <scope>NUCLEOTIDE SEQUENCE</scope>
</reference>
<dbReference type="EMBL" id="CAAALY010037979">
    <property type="protein sequence ID" value="VEL18655.1"/>
    <property type="molecule type" value="Genomic_DNA"/>
</dbReference>
<evidence type="ECO:0000313" key="3">
    <source>
        <dbReference type="Proteomes" id="UP000784294"/>
    </source>
</evidence>
<name>A0A448WRV7_9PLAT</name>
<evidence type="ECO:0000313" key="2">
    <source>
        <dbReference type="EMBL" id="VEL18655.1"/>
    </source>
</evidence>
<proteinExistence type="predicted"/>
<evidence type="ECO:0000256" key="1">
    <source>
        <dbReference type="SAM" id="MobiDB-lite"/>
    </source>
</evidence>
<comment type="caution">
    <text evidence="2">The sequence shown here is derived from an EMBL/GenBank/DDBJ whole genome shotgun (WGS) entry which is preliminary data.</text>
</comment>
<gene>
    <name evidence="2" type="ORF">PXEA_LOCUS12095</name>
</gene>
<accession>A0A448WRV7</accession>
<feature type="compositionally biased region" description="Basic and acidic residues" evidence="1">
    <location>
        <begin position="19"/>
        <end position="28"/>
    </location>
</feature>